<name>A0A8J5GQ85_ZINOF</name>
<keyword evidence="5" id="KW-1185">Reference proteome</keyword>
<reference evidence="4 5" key="1">
    <citation type="submission" date="2020-08" db="EMBL/GenBank/DDBJ databases">
        <title>Plant Genome Project.</title>
        <authorList>
            <person name="Zhang R.-G."/>
        </authorList>
    </citation>
    <scope>NUCLEOTIDE SEQUENCE [LARGE SCALE GENOMIC DNA]</scope>
    <source>
        <tissue evidence="4">Rhizome</tissue>
    </source>
</reference>
<dbReference type="Pfam" id="PF00651">
    <property type="entry name" value="BTB"/>
    <property type="match status" value="1"/>
</dbReference>
<comment type="pathway">
    <text evidence="2">Protein modification; protein ubiquitination.</text>
</comment>
<dbReference type="EMBL" id="JACMSC010000009">
    <property type="protein sequence ID" value="KAG6508023.1"/>
    <property type="molecule type" value="Genomic_DNA"/>
</dbReference>
<gene>
    <name evidence="4" type="ORF">ZIOFF_033378</name>
</gene>
<dbReference type="AlphaFoldDB" id="A0A8J5GQ85"/>
<comment type="function">
    <text evidence="1">May act as a substrate-specific adapter of an E3 ubiquitin-protein ligase complex (CUL3-RBX1-BTB) which mediates the ubiquitination and subsequent proteasomal degradation of target proteins.</text>
</comment>
<evidence type="ECO:0000313" key="4">
    <source>
        <dbReference type="EMBL" id="KAG6508023.1"/>
    </source>
</evidence>
<dbReference type="Gene3D" id="3.30.710.10">
    <property type="entry name" value="Potassium Channel Kv1.1, Chain A"/>
    <property type="match status" value="1"/>
</dbReference>
<dbReference type="PROSITE" id="PS50097">
    <property type="entry name" value="BTB"/>
    <property type="match status" value="1"/>
</dbReference>
<evidence type="ECO:0000259" key="3">
    <source>
        <dbReference type="PROSITE" id="PS50097"/>
    </source>
</evidence>
<organism evidence="4 5">
    <name type="scientific">Zingiber officinale</name>
    <name type="common">Ginger</name>
    <name type="synonym">Amomum zingiber</name>
    <dbReference type="NCBI Taxonomy" id="94328"/>
    <lineage>
        <taxon>Eukaryota</taxon>
        <taxon>Viridiplantae</taxon>
        <taxon>Streptophyta</taxon>
        <taxon>Embryophyta</taxon>
        <taxon>Tracheophyta</taxon>
        <taxon>Spermatophyta</taxon>
        <taxon>Magnoliopsida</taxon>
        <taxon>Liliopsida</taxon>
        <taxon>Zingiberales</taxon>
        <taxon>Zingiberaceae</taxon>
        <taxon>Zingiber</taxon>
    </lineage>
</organism>
<comment type="caution">
    <text evidence="4">The sequence shown here is derived from an EMBL/GenBank/DDBJ whole genome shotgun (WGS) entry which is preliminary data.</text>
</comment>
<accession>A0A8J5GQ85</accession>
<dbReference type="InterPro" id="IPR011333">
    <property type="entry name" value="SKP1/BTB/POZ_sf"/>
</dbReference>
<dbReference type="PANTHER" id="PTHR47274">
    <property type="entry name" value="BTB/POZ DOMAIN CONTAINING PROTEIN, EXPRESSED-RELATED"/>
    <property type="match status" value="1"/>
</dbReference>
<evidence type="ECO:0000256" key="1">
    <source>
        <dbReference type="ARBA" id="ARBA00002668"/>
    </source>
</evidence>
<dbReference type="InterPro" id="IPR044784">
    <property type="entry name" value="At1g01640-like"/>
</dbReference>
<dbReference type="SUPFAM" id="SSF54695">
    <property type="entry name" value="POZ domain"/>
    <property type="match status" value="1"/>
</dbReference>
<dbReference type="InterPro" id="IPR000210">
    <property type="entry name" value="BTB/POZ_dom"/>
</dbReference>
<dbReference type="Gene3D" id="1.25.40.420">
    <property type="match status" value="1"/>
</dbReference>
<proteinExistence type="predicted"/>
<evidence type="ECO:0000313" key="5">
    <source>
        <dbReference type="Proteomes" id="UP000734854"/>
    </source>
</evidence>
<dbReference type="PANTHER" id="PTHR47274:SF1">
    <property type="entry name" value="BTB_POZ DOMAIN CONTAINING PROTEIN, EXPRESSED"/>
    <property type="match status" value="1"/>
</dbReference>
<dbReference type="SMART" id="SM00225">
    <property type="entry name" value="BTB"/>
    <property type="match status" value="1"/>
</dbReference>
<feature type="domain" description="BTB" evidence="3">
    <location>
        <begin position="87"/>
        <end position="157"/>
    </location>
</feature>
<protein>
    <recommendedName>
        <fullName evidence="3">BTB domain-containing protein</fullName>
    </recommendedName>
</protein>
<evidence type="ECO:0000256" key="2">
    <source>
        <dbReference type="ARBA" id="ARBA00004906"/>
    </source>
</evidence>
<dbReference type="CDD" id="cd18186">
    <property type="entry name" value="BTB_POZ_ZBTB_KLHL-like"/>
    <property type="match status" value="1"/>
</dbReference>
<dbReference type="Proteomes" id="UP000734854">
    <property type="component" value="Unassembled WGS sequence"/>
</dbReference>
<sequence>MISKAMATTKPPPPPLLRAPIPFNPRHADVHLSFYVIKTRSISDSGAAQGIRRAFEKMKEMQRRETNAEKKVAFLNWLAVLREGLHTDILVKAGDGQPVPAHRAVLASKSEIFKTMLLADDCKAAPAGGIISLPELTHRELQHLLEFLYSGELRPAEQKPFSTVLSLLITADKYDIPFLRKFCERWVIEDLCAGNALDVLEAAQRCSSVNLKERAMCVVVEQAEEVVFSPEFEAFACSNAELCVEITRELVNKVKADVRKKDVNKKRKKS</sequence>